<dbReference type="RefSeq" id="XP_009224791.1">
    <property type="nucleotide sequence ID" value="XM_009226527.1"/>
</dbReference>
<reference evidence="3" key="1">
    <citation type="submission" date="2010-07" db="EMBL/GenBank/DDBJ databases">
        <title>The genome sequence of Gaeumannomyces graminis var. tritici strain R3-111a-1.</title>
        <authorList>
            <consortium name="The Broad Institute Genome Sequencing Platform"/>
            <person name="Ma L.-J."/>
            <person name="Dead R."/>
            <person name="Young S."/>
            <person name="Zeng Q."/>
            <person name="Koehrsen M."/>
            <person name="Alvarado L."/>
            <person name="Berlin A."/>
            <person name="Chapman S.B."/>
            <person name="Chen Z."/>
            <person name="Freedman E."/>
            <person name="Gellesch M."/>
            <person name="Goldberg J."/>
            <person name="Griggs A."/>
            <person name="Gujja S."/>
            <person name="Heilman E.R."/>
            <person name="Heiman D."/>
            <person name="Hepburn T."/>
            <person name="Howarth C."/>
            <person name="Jen D."/>
            <person name="Larson L."/>
            <person name="Mehta T."/>
            <person name="Neiman D."/>
            <person name="Pearson M."/>
            <person name="Roberts A."/>
            <person name="Saif S."/>
            <person name="Shea T."/>
            <person name="Shenoy N."/>
            <person name="Sisk P."/>
            <person name="Stolte C."/>
            <person name="Sykes S."/>
            <person name="Walk T."/>
            <person name="White J."/>
            <person name="Yandava C."/>
            <person name="Haas B."/>
            <person name="Nusbaum C."/>
            <person name="Birren B."/>
        </authorList>
    </citation>
    <scope>NUCLEOTIDE SEQUENCE [LARGE SCALE GENOMIC DNA]</scope>
    <source>
        <strain evidence="3">R3-111a-1</strain>
    </source>
</reference>
<gene>
    <name evidence="2" type="primary">20349143</name>
    <name evidence="1" type="ORF">GGTG_08685</name>
</gene>
<evidence type="ECO:0000313" key="3">
    <source>
        <dbReference type="Proteomes" id="UP000006039"/>
    </source>
</evidence>
<dbReference type="STRING" id="644352.J3P596"/>
<protein>
    <recommendedName>
        <fullName evidence="4">Alcohol acetyltransferase</fullName>
    </recommendedName>
</protein>
<dbReference type="AlphaFoldDB" id="J3P596"/>
<reference evidence="1" key="3">
    <citation type="submission" date="2010-09" db="EMBL/GenBank/DDBJ databases">
        <title>Annotation of Gaeumannomyces graminis var. tritici R3-111a-1.</title>
        <authorList>
            <consortium name="The Broad Institute Genome Sequencing Platform"/>
            <person name="Ma L.-J."/>
            <person name="Dead R."/>
            <person name="Young S.K."/>
            <person name="Zeng Q."/>
            <person name="Gargeya S."/>
            <person name="Fitzgerald M."/>
            <person name="Haas B."/>
            <person name="Abouelleil A."/>
            <person name="Alvarado L."/>
            <person name="Arachchi H.M."/>
            <person name="Berlin A."/>
            <person name="Brown A."/>
            <person name="Chapman S.B."/>
            <person name="Chen Z."/>
            <person name="Dunbar C."/>
            <person name="Freedman E."/>
            <person name="Gearin G."/>
            <person name="Gellesch M."/>
            <person name="Goldberg J."/>
            <person name="Griggs A."/>
            <person name="Gujja S."/>
            <person name="Heiman D."/>
            <person name="Howarth C."/>
            <person name="Larson L."/>
            <person name="Lui A."/>
            <person name="MacDonald P.J.P."/>
            <person name="Mehta T."/>
            <person name="Montmayeur A."/>
            <person name="Murphy C."/>
            <person name="Neiman D."/>
            <person name="Pearson M."/>
            <person name="Priest M."/>
            <person name="Roberts A."/>
            <person name="Saif S."/>
            <person name="Shea T."/>
            <person name="Shenoy N."/>
            <person name="Sisk P."/>
            <person name="Stolte C."/>
            <person name="Sykes S."/>
            <person name="Yandava C."/>
            <person name="Wortman J."/>
            <person name="Nusbaum C."/>
            <person name="Birren B."/>
        </authorList>
    </citation>
    <scope>NUCLEOTIDE SEQUENCE</scope>
    <source>
        <strain evidence="1">R3-111a-1</strain>
    </source>
</reference>
<proteinExistence type="predicted"/>
<dbReference type="GO" id="GO:0008080">
    <property type="term" value="F:N-acetyltransferase activity"/>
    <property type="evidence" value="ECO:0007669"/>
    <property type="project" value="TreeGrafter"/>
</dbReference>
<dbReference type="OrthoDB" id="2150604at2759"/>
<sequence>MSRDKTTPKPRVLRKLGNLEKYQIGMHHCRYYTGTSVLCRYVIPRSVLETAAPGAACENPGAAAVARVLELAVASVVLEHPLLRVGLIGEATGDPSWVELDKINLADHIEWRFPETAADDAEAGRQRHKLVQEQLDTEFTDFEARPGWRVIASWLGRQRVDVLFVWNHAHLDGMSGRMFHGSLLRHLNSSSSSGSGAAPALQDGAHVLPVSTPKDRFPPAQDDVVVFPISAVFAAKEGWKEYRPASLTPRDERATLAHWVPRVQQQHGGGRPESRLRIIETSAADLGPLLRRCRDRGTTLTGLLHALALASLSLQLADGGGGGDREGLARGFAAVTAMNTRRFADEKVEQADGGAGNRRWRKKYPWFEPTGAMGNYVSSLTHKFFPPTVAEMRRAWAAAGGAPKGTLPGPLRELVWTAAVMARSDIDRRIEAGPKDDVMGVMRAVGNWNDFLKAKFKRARDASWLVTNIGVIDGGGAAEGEERWTVDDAEFHCGANIVGAALEISTVSVKGKGLKTSICWQEGAIEEAIGEGFAANLEAWLRELAGDGNPTIPNGH</sequence>
<dbReference type="GeneID" id="20349143"/>
<reference evidence="1" key="2">
    <citation type="submission" date="2010-07" db="EMBL/GenBank/DDBJ databases">
        <authorList>
            <consortium name="The Broad Institute Genome Sequencing Platform"/>
            <consortium name="Broad Institute Genome Sequencing Center for Infectious Disease"/>
            <person name="Ma L.-J."/>
            <person name="Dead R."/>
            <person name="Young S."/>
            <person name="Zeng Q."/>
            <person name="Koehrsen M."/>
            <person name="Alvarado L."/>
            <person name="Berlin A."/>
            <person name="Chapman S.B."/>
            <person name="Chen Z."/>
            <person name="Freedman E."/>
            <person name="Gellesch M."/>
            <person name="Goldberg J."/>
            <person name="Griggs A."/>
            <person name="Gujja S."/>
            <person name="Heilman E.R."/>
            <person name="Heiman D."/>
            <person name="Hepburn T."/>
            <person name="Howarth C."/>
            <person name="Jen D."/>
            <person name="Larson L."/>
            <person name="Mehta T."/>
            <person name="Neiman D."/>
            <person name="Pearson M."/>
            <person name="Roberts A."/>
            <person name="Saif S."/>
            <person name="Shea T."/>
            <person name="Shenoy N."/>
            <person name="Sisk P."/>
            <person name="Stolte C."/>
            <person name="Sykes S."/>
            <person name="Walk T."/>
            <person name="White J."/>
            <person name="Yandava C."/>
            <person name="Haas B."/>
            <person name="Nusbaum C."/>
            <person name="Birren B."/>
        </authorList>
    </citation>
    <scope>NUCLEOTIDE SEQUENCE</scope>
    <source>
        <strain evidence="1">R3-111a-1</strain>
    </source>
</reference>
<reference evidence="2" key="5">
    <citation type="submission" date="2018-04" db="UniProtKB">
        <authorList>
            <consortium name="EnsemblFungi"/>
        </authorList>
    </citation>
    <scope>IDENTIFICATION</scope>
    <source>
        <strain evidence="2">R3-111a-1</strain>
    </source>
</reference>
<dbReference type="EMBL" id="GL385398">
    <property type="protein sequence ID" value="EJT74847.1"/>
    <property type="molecule type" value="Genomic_DNA"/>
</dbReference>
<dbReference type="PANTHER" id="PTHR28037:SF1">
    <property type="entry name" value="ALCOHOL O-ACETYLTRANSFERASE 1-RELATED"/>
    <property type="match status" value="1"/>
</dbReference>
<dbReference type="Gene3D" id="3.30.559.10">
    <property type="entry name" value="Chloramphenicol acetyltransferase-like domain"/>
    <property type="match status" value="1"/>
</dbReference>
<reference evidence="2" key="4">
    <citation type="journal article" date="2015" name="G3 (Bethesda)">
        <title>Genome sequences of three phytopathogenic species of the Magnaporthaceae family of fungi.</title>
        <authorList>
            <person name="Okagaki L.H."/>
            <person name="Nunes C.C."/>
            <person name="Sailsbery J."/>
            <person name="Clay B."/>
            <person name="Brown D."/>
            <person name="John T."/>
            <person name="Oh Y."/>
            <person name="Young N."/>
            <person name="Fitzgerald M."/>
            <person name="Haas B.J."/>
            <person name="Zeng Q."/>
            <person name="Young S."/>
            <person name="Adiconis X."/>
            <person name="Fan L."/>
            <person name="Levin J.Z."/>
            <person name="Mitchell T.K."/>
            <person name="Okubara P.A."/>
            <person name="Farman M.L."/>
            <person name="Kohn L.M."/>
            <person name="Birren B."/>
            <person name="Ma L.-J."/>
            <person name="Dean R.A."/>
        </authorList>
    </citation>
    <scope>NUCLEOTIDE SEQUENCE</scope>
    <source>
        <strain evidence="2">R3-111a-1</strain>
    </source>
</reference>
<accession>J3P596</accession>
<dbReference type="PANTHER" id="PTHR28037">
    <property type="entry name" value="ALCOHOL O-ACETYLTRANSFERASE 1-RELATED"/>
    <property type="match status" value="1"/>
</dbReference>
<name>J3P596_GAET3</name>
<keyword evidence="3" id="KW-1185">Reference proteome</keyword>
<dbReference type="eggNOG" id="ENOG502RC91">
    <property type="taxonomic scope" value="Eukaryota"/>
</dbReference>
<dbReference type="EnsemblFungi" id="EJT74847">
    <property type="protein sequence ID" value="EJT74847"/>
    <property type="gene ID" value="GGTG_08685"/>
</dbReference>
<dbReference type="VEuPathDB" id="FungiDB:GGTG_08685"/>
<dbReference type="HOGENOM" id="CLU_024469_0_2_1"/>
<evidence type="ECO:0000313" key="2">
    <source>
        <dbReference type="EnsemblFungi" id="EJT74847"/>
    </source>
</evidence>
<dbReference type="InterPro" id="IPR023213">
    <property type="entry name" value="CAT-like_dom_sf"/>
</dbReference>
<evidence type="ECO:0008006" key="4">
    <source>
        <dbReference type="Google" id="ProtNLM"/>
    </source>
</evidence>
<dbReference type="InterPro" id="IPR052058">
    <property type="entry name" value="Alcohol_O-acetyltransferase"/>
</dbReference>
<evidence type="ECO:0000313" key="1">
    <source>
        <dbReference type="EMBL" id="EJT74847.1"/>
    </source>
</evidence>
<dbReference type="Proteomes" id="UP000006039">
    <property type="component" value="Unassembled WGS sequence"/>
</dbReference>
<dbReference type="SUPFAM" id="SSF52777">
    <property type="entry name" value="CoA-dependent acyltransferases"/>
    <property type="match status" value="1"/>
</dbReference>
<organism evidence="1">
    <name type="scientific">Gaeumannomyces tritici (strain R3-111a-1)</name>
    <name type="common">Wheat and barley take-all root rot fungus</name>
    <name type="synonym">Gaeumannomyces graminis var. tritici</name>
    <dbReference type="NCBI Taxonomy" id="644352"/>
    <lineage>
        <taxon>Eukaryota</taxon>
        <taxon>Fungi</taxon>
        <taxon>Dikarya</taxon>
        <taxon>Ascomycota</taxon>
        <taxon>Pezizomycotina</taxon>
        <taxon>Sordariomycetes</taxon>
        <taxon>Sordariomycetidae</taxon>
        <taxon>Magnaporthales</taxon>
        <taxon>Magnaporthaceae</taxon>
        <taxon>Gaeumannomyces</taxon>
    </lineage>
</organism>